<evidence type="ECO:0008006" key="3">
    <source>
        <dbReference type="Google" id="ProtNLM"/>
    </source>
</evidence>
<keyword evidence="2" id="KW-1185">Reference proteome</keyword>
<protein>
    <recommendedName>
        <fullName evidence="3">Rna-directed dna polymerase from mobile element jockey-like</fullName>
    </recommendedName>
</protein>
<evidence type="ECO:0000313" key="2">
    <source>
        <dbReference type="Proteomes" id="UP000233556"/>
    </source>
</evidence>
<accession>A0A2I0UIL3</accession>
<organism evidence="1 2">
    <name type="scientific">Limosa lapponica baueri</name>
    <dbReference type="NCBI Taxonomy" id="1758121"/>
    <lineage>
        <taxon>Eukaryota</taxon>
        <taxon>Metazoa</taxon>
        <taxon>Chordata</taxon>
        <taxon>Craniata</taxon>
        <taxon>Vertebrata</taxon>
        <taxon>Euteleostomi</taxon>
        <taxon>Archelosauria</taxon>
        <taxon>Archosauria</taxon>
        <taxon>Dinosauria</taxon>
        <taxon>Saurischia</taxon>
        <taxon>Theropoda</taxon>
        <taxon>Coelurosauria</taxon>
        <taxon>Aves</taxon>
        <taxon>Neognathae</taxon>
        <taxon>Neoaves</taxon>
        <taxon>Charadriiformes</taxon>
        <taxon>Scolopacidae</taxon>
        <taxon>Limosa</taxon>
    </lineage>
</organism>
<reference evidence="2" key="2">
    <citation type="submission" date="2017-12" db="EMBL/GenBank/DDBJ databases">
        <title>Genome sequence of the Bar-tailed Godwit (Limosa lapponica baueri).</title>
        <authorList>
            <person name="Lima N.C.B."/>
            <person name="Parody-Merino A.M."/>
            <person name="Battley P.F."/>
            <person name="Fidler A.E."/>
            <person name="Prosdocimi F."/>
        </authorList>
    </citation>
    <scope>NUCLEOTIDE SEQUENCE [LARGE SCALE GENOMIC DNA]</scope>
</reference>
<evidence type="ECO:0000313" key="1">
    <source>
        <dbReference type="EMBL" id="PKU45881.1"/>
    </source>
</evidence>
<name>A0A2I0UIL3_LIMLA</name>
<gene>
    <name evidence="1" type="ORF">llap_3823</name>
</gene>
<dbReference type="Proteomes" id="UP000233556">
    <property type="component" value="Unassembled WGS sequence"/>
</dbReference>
<sequence length="134" mass="15147">MYSRDQYRIQSCSTSSSMIWMMGQSVPSASLSLTQNCKDQLMHETFAAIQRDLHRQKKWAERNIMQFNKGNYKFLPLRRNNPRHQYMLGATELEGDPSPLFTTGEATPGVLCLVLAPTVQERHGATGESPVKGN</sequence>
<dbReference type="EMBL" id="KZ505738">
    <property type="protein sequence ID" value="PKU45881.1"/>
    <property type="molecule type" value="Genomic_DNA"/>
</dbReference>
<dbReference type="AlphaFoldDB" id="A0A2I0UIL3"/>
<reference evidence="2" key="1">
    <citation type="submission" date="2017-11" db="EMBL/GenBank/DDBJ databases">
        <authorList>
            <person name="Lima N.C."/>
            <person name="Parody-Merino A.M."/>
            <person name="Battley P.F."/>
            <person name="Fidler A.E."/>
            <person name="Prosdocimi F."/>
        </authorList>
    </citation>
    <scope>NUCLEOTIDE SEQUENCE [LARGE SCALE GENOMIC DNA]</scope>
</reference>
<proteinExistence type="predicted"/>